<dbReference type="SUPFAM" id="SSF54631">
    <property type="entry name" value="CBS-domain pair"/>
    <property type="match status" value="1"/>
</dbReference>
<dbReference type="Pfam" id="PF00571">
    <property type="entry name" value="CBS"/>
    <property type="match status" value="2"/>
</dbReference>
<dbReference type="AlphaFoldDB" id="A0A1H3NFH1"/>
<dbReference type="Gene3D" id="3.10.580.10">
    <property type="entry name" value="CBS-domain"/>
    <property type="match status" value="1"/>
</dbReference>
<evidence type="ECO:0000256" key="2">
    <source>
        <dbReference type="PROSITE-ProRule" id="PRU00703"/>
    </source>
</evidence>
<accession>A0A1H3NFH1</accession>
<dbReference type="OrthoDB" id="9802114at2"/>
<keyword evidence="5" id="KW-1185">Reference proteome</keyword>
<proteinExistence type="predicted"/>
<organism evidence="4 5">
    <name type="scientific">Citreimonas salinaria</name>
    <dbReference type="NCBI Taxonomy" id="321339"/>
    <lineage>
        <taxon>Bacteria</taxon>
        <taxon>Pseudomonadati</taxon>
        <taxon>Pseudomonadota</taxon>
        <taxon>Alphaproteobacteria</taxon>
        <taxon>Rhodobacterales</taxon>
        <taxon>Roseobacteraceae</taxon>
        <taxon>Citreimonas</taxon>
    </lineage>
</organism>
<dbReference type="InterPro" id="IPR046342">
    <property type="entry name" value="CBS_dom_sf"/>
</dbReference>
<protein>
    <submittedName>
        <fullName evidence="4">CBS domain-containing protein</fullName>
    </submittedName>
</protein>
<dbReference type="InterPro" id="IPR051257">
    <property type="entry name" value="Diverse_CBS-Domain"/>
</dbReference>
<dbReference type="RefSeq" id="WP_089885910.1">
    <property type="nucleotide sequence ID" value="NZ_FNPF01000023.1"/>
</dbReference>
<dbReference type="CDD" id="cd04622">
    <property type="entry name" value="CBS_pair_HRP1_like"/>
    <property type="match status" value="1"/>
</dbReference>
<sequence>MQIKEMMTPTVDLVDPDTSIRDAAIHMRDGDVGALPVGENDRLTGMVSDRDITVRGVATGKAPDDAKVRDVMSESVYYCFEDEDAGRAAEIMADHKVRRLPVLNRDKRLVGVVAIADLAAAGVETVAIESVSVPTSTPRV</sequence>
<dbReference type="PANTHER" id="PTHR43080:SF2">
    <property type="entry name" value="CBS DOMAIN-CONTAINING PROTEIN"/>
    <property type="match status" value="1"/>
</dbReference>
<evidence type="ECO:0000313" key="5">
    <source>
        <dbReference type="Proteomes" id="UP000199286"/>
    </source>
</evidence>
<feature type="domain" description="CBS" evidence="3">
    <location>
        <begin position="7"/>
        <end position="63"/>
    </location>
</feature>
<dbReference type="InterPro" id="IPR000644">
    <property type="entry name" value="CBS_dom"/>
</dbReference>
<evidence type="ECO:0000259" key="3">
    <source>
        <dbReference type="PROSITE" id="PS51371"/>
    </source>
</evidence>
<reference evidence="4 5" key="1">
    <citation type="submission" date="2016-10" db="EMBL/GenBank/DDBJ databases">
        <authorList>
            <person name="de Groot N.N."/>
        </authorList>
    </citation>
    <scope>NUCLEOTIDE SEQUENCE [LARGE SCALE GENOMIC DNA]</scope>
    <source>
        <strain evidence="4 5">DSM 26880</strain>
    </source>
</reference>
<gene>
    <name evidence="4" type="ORF">SAMN05444340_12311</name>
</gene>
<dbReference type="SMART" id="SM00116">
    <property type="entry name" value="CBS"/>
    <property type="match status" value="2"/>
</dbReference>
<dbReference type="STRING" id="321339.SAMN05444340_12311"/>
<dbReference type="EMBL" id="FNPF01000023">
    <property type="protein sequence ID" value="SDY86929.1"/>
    <property type="molecule type" value="Genomic_DNA"/>
</dbReference>
<dbReference type="Proteomes" id="UP000199286">
    <property type="component" value="Unassembled WGS sequence"/>
</dbReference>
<dbReference type="PANTHER" id="PTHR43080">
    <property type="entry name" value="CBS DOMAIN-CONTAINING PROTEIN CBSX3, MITOCHONDRIAL"/>
    <property type="match status" value="1"/>
</dbReference>
<evidence type="ECO:0000256" key="1">
    <source>
        <dbReference type="ARBA" id="ARBA00023122"/>
    </source>
</evidence>
<dbReference type="PROSITE" id="PS51371">
    <property type="entry name" value="CBS"/>
    <property type="match status" value="2"/>
</dbReference>
<feature type="domain" description="CBS" evidence="3">
    <location>
        <begin position="72"/>
        <end position="128"/>
    </location>
</feature>
<keyword evidence="1 2" id="KW-0129">CBS domain</keyword>
<name>A0A1H3NFH1_9RHOB</name>
<evidence type="ECO:0000313" key="4">
    <source>
        <dbReference type="EMBL" id="SDY86929.1"/>
    </source>
</evidence>